<dbReference type="SUPFAM" id="SSF54897">
    <property type="entry name" value="Protease propeptides/inhibitors"/>
    <property type="match status" value="1"/>
</dbReference>
<dbReference type="EMBL" id="DF845521">
    <property type="protein sequence ID" value="GAT49461.1"/>
    <property type="molecule type" value="Genomic_DNA"/>
</dbReference>
<dbReference type="Proteomes" id="UP000815677">
    <property type="component" value="Unassembled WGS sequence"/>
</dbReference>
<reference evidence="13" key="1">
    <citation type="submission" date="2014-09" db="EMBL/GenBank/DDBJ databases">
        <title>Genome sequence of the luminous mushroom Mycena chlorophos for searching fungal bioluminescence genes.</title>
        <authorList>
            <person name="Tanaka Y."/>
            <person name="Kasuga D."/>
            <person name="Oba Y."/>
            <person name="Hase S."/>
            <person name="Sato K."/>
            <person name="Oba Y."/>
            <person name="Sakakibara Y."/>
        </authorList>
    </citation>
    <scope>NUCLEOTIDE SEQUENCE</scope>
</reference>
<evidence type="ECO:0000259" key="12">
    <source>
        <dbReference type="PROSITE" id="PS51695"/>
    </source>
</evidence>
<evidence type="ECO:0000256" key="8">
    <source>
        <dbReference type="ARBA" id="ARBA00022825"/>
    </source>
</evidence>
<comment type="subcellular location">
    <subcellularLocation>
        <location evidence="3">Secreted</location>
        <location evidence="3">Extracellular space</location>
    </subcellularLocation>
</comment>
<dbReference type="Pfam" id="PF00082">
    <property type="entry name" value="Peptidase_S8"/>
    <property type="match status" value="1"/>
</dbReference>
<dbReference type="SMART" id="SM00944">
    <property type="entry name" value="Pro-kuma_activ"/>
    <property type="match status" value="1"/>
</dbReference>
<dbReference type="InterPro" id="IPR050819">
    <property type="entry name" value="Tripeptidyl-peptidase_I"/>
</dbReference>
<dbReference type="PANTHER" id="PTHR14218:SF19">
    <property type="entry name" value="SERINE PROTEASE AORO, PUTATIVE (AFU_ORTHOLOGUE AFUA_6G10250)-RELATED"/>
    <property type="match status" value="1"/>
</dbReference>
<protein>
    <recommendedName>
        <fullName evidence="4">tripeptidyl-peptidase II</fullName>
        <ecNumber evidence="4">3.4.14.10</ecNumber>
    </recommendedName>
</protein>
<keyword evidence="5 11" id="KW-0645">Protease</keyword>
<keyword evidence="8 11" id="KW-0720">Serine protease</keyword>
<accession>A0ABQ0LE87</accession>
<dbReference type="InterPro" id="IPR030400">
    <property type="entry name" value="Sedolisin_dom"/>
</dbReference>
<dbReference type="InterPro" id="IPR000209">
    <property type="entry name" value="Peptidase_S8/S53_dom"/>
</dbReference>
<dbReference type="Gene3D" id="3.40.50.200">
    <property type="entry name" value="Peptidase S8/S53 domain"/>
    <property type="match status" value="1"/>
</dbReference>
<evidence type="ECO:0000256" key="11">
    <source>
        <dbReference type="PROSITE-ProRule" id="PRU01032"/>
    </source>
</evidence>
<evidence type="ECO:0000256" key="3">
    <source>
        <dbReference type="ARBA" id="ARBA00004239"/>
    </source>
</evidence>
<dbReference type="EC" id="3.4.14.10" evidence="4"/>
<evidence type="ECO:0000313" key="14">
    <source>
        <dbReference type="Proteomes" id="UP000815677"/>
    </source>
</evidence>
<proteinExistence type="predicted"/>
<feature type="binding site" evidence="11">
    <location>
        <position position="607"/>
    </location>
    <ligand>
        <name>Ca(2+)</name>
        <dbReference type="ChEBI" id="CHEBI:29108"/>
    </ligand>
</feature>
<dbReference type="CDD" id="cd11377">
    <property type="entry name" value="Pro-peptidase_S53"/>
    <property type="match status" value="1"/>
</dbReference>
<keyword evidence="10" id="KW-0865">Zymogen</keyword>
<feature type="active site" description="Charge relay system" evidence="11">
    <location>
        <position position="545"/>
    </location>
</feature>
<feature type="binding site" evidence="11">
    <location>
        <position position="589"/>
    </location>
    <ligand>
        <name>Ca(2+)</name>
        <dbReference type="ChEBI" id="CHEBI:29108"/>
    </ligand>
</feature>
<gene>
    <name evidence="13" type="ORF">MCHLO_06772</name>
</gene>
<dbReference type="InterPro" id="IPR036852">
    <property type="entry name" value="Peptidase_S8/S53_dom_sf"/>
</dbReference>
<keyword evidence="14" id="KW-1185">Reference proteome</keyword>
<dbReference type="PANTHER" id="PTHR14218">
    <property type="entry name" value="PROTEASE S8 TRIPEPTIDYL PEPTIDASE I CLN2"/>
    <property type="match status" value="1"/>
</dbReference>
<comment type="function">
    <text evidence="2">Secreted tripeptidyl-peptidase which degrades proteins at acidic pHs and is involved in virulence.</text>
</comment>
<feature type="domain" description="Peptidase S53" evidence="12">
    <location>
        <begin position="217"/>
        <end position="629"/>
    </location>
</feature>
<evidence type="ECO:0000256" key="7">
    <source>
        <dbReference type="ARBA" id="ARBA00022801"/>
    </source>
</evidence>
<evidence type="ECO:0000256" key="4">
    <source>
        <dbReference type="ARBA" id="ARBA00012462"/>
    </source>
</evidence>
<keyword evidence="9 11" id="KW-0106">Calcium</keyword>
<organism evidence="13 14">
    <name type="scientific">Mycena chlorophos</name>
    <name type="common">Agaric fungus</name>
    <name type="synonym">Agaricus chlorophos</name>
    <dbReference type="NCBI Taxonomy" id="658473"/>
    <lineage>
        <taxon>Eukaryota</taxon>
        <taxon>Fungi</taxon>
        <taxon>Dikarya</taxon>
        <taxon>Basidiomycota</taxon>
        <taxon>Agaricomycotina</taxon>
        <taxon>Agaricomycetes</taxon>
        <taxon>Agaricomycetidae</taxon>
        <taxon>Agaricales</taxon>
        <taxon>Marasmiineae</taxon>
        <taxon>Mycenaceae</taxon>
        <taxon>Mycena</taxon>
    </lineage>
</organism>
<evidence type="ECO:0000256" key="2">
    <source>
        <dbReference type="ARBA" id="ARBA00002451"/>
    </source>
</evidence>
<feature type="binding site" evidence="11">
    <location>
        <position position="609"/>
    </location>
    <ligand>
        <name>Ca(2+)</name>
        <dbReference type="ChEBI" id="CHEBI:29108"/>
    </ligand>
</feature>
<evidence type="ECO:0000313" key="13">
    <source>
        <dbReference type="EMBL" id="GAT49461.1"/>
    </source>
</evidence>
<evidence type="ECO:0000256" key="10">
    <source>
        <dbReference type="ARBA" id="ARBA00023145"/>
    </source>
</evidence>
<dbReference type="CDD" id="cd04056">
    <property type="entry name" value="Peptidases_S53"/>
    <property type="match status" value="1"/>
</dbReference>
<comment type="cofactor">
    <cofactor evidence="11">
        <name>Ca(2+)</name>
        <dbReference type="ChEBI" id="CHEBI:29108"/>
    </cofactor>
    <text evidence="11">Binds 1 Ca(2+) ion per subunit.</text>
</comment>
<dbReference type="Pfam" id="PF09286">
    <property type="entry name" value="Pro-kuma_activ"/>
    <property type="match status" value="1"/>
</dbReference>
<feature type="active site" description="Charge relay system" evidence="11">
    <location>
        <position position="298"/>
    </location>
</feature>
<name>A0ABQ0LE87_MYCCL</name>
<dbReference type="PROSITE" id="PS51695">
    <property type="entry name" value="SEDOLISIN"/>
    <property type="match status" value="1"/>
</dbReference>
<sequence>MFLVLWFFACLVAATPVPHAKRTNVPSGWSRVRQHSPDAFLPLRFGLTQPNTDMATLESLLHTVSHPDSPTYGQHWSAKRVASHFAPSNESISTVVAWLASSGFNANRISVNKRSGWVALRNATVAEAESLLETEYHVFVHSASGQEHVACEEYHLPAHVAPHVQLVTPSVNFDAVLRVRSPHMSIDIGQPGAGTVFPHRTQAVDALLPGTEHCDSQITPACLRVLYNFTYTPTLSNSENPFAIVEYTPQAYVPSDLDHFAANFSPALVGVRPAFVSIDGGSIDGAAFGASGFDYNGESNLDLEYAMTLVSGAVTLYQVGDFQMGASFNNLLDALDGSYCSFEGGDDPQDDGIYPDTLDGGYQGDDCGTVKPANVISTSYGYNEADLSAAYTARQCAEYAKLGLMGVTVLYSSGDNGVAGNGALCLTSDGEQTPSGKIFNPSFPSTCPFVTSIGATQINPGKTVADPESACQQVISSGGGFSNYFTLPEYQQGAVQAYLSRAPPPYSNTTYNSTGTSRAIPDLSANGANYATAIEGGFYLVYGTSASAPVVASMLAMINDARLAAGKSTIGFINPAIYTPAFEGAFHDIVAGSNPGCGTRGFAAAEGYDPVTGLGTPQFDKLLELWMDLP</sequence>
<dbReference type="SUPFAM" id="SSF52743">
    <property type="entry name" value="Subtilisin-like"/>
    <property type="match status" value="1"/>
</dbReference>
<feature type="binding site" evidence="11">
    <location>
        <position position="588"/>
    </location>
    <ligand>
        <name>Ca(2+)</name>
        <dbReference type="ChEBI" id="CHEBI:29108"/>
    </ligand>
</feature>
<evidence type="ECO:0000256" key="9">
    <source>
        <dbReference type="ARBA" id="ARBA00022837"/>
    </source>
</evidence>
<comment type="catalytic activity">
    <reaction evidence="1">
        <text>Release of an N-terminal tripeptide from a polypeptide.</text>
        <dbReference type="EC" id="3.4.14.10"/>
    </reaction>
</comment>
<keyword evidence="7 11" id="KW-0378">Hydrolase</keyword>
<keyword evidence="6 11" id="KW-0479">Metal-binding</keyword>
<feature type="active site" description="Charge relay system" evidence="11">
    <location>
        <position position="302"/>
    </location>
</feature>
<dbReference type="InterPro" id="IPR015366">
    <property type="entry name" value="S53_propep"/>
</dbReference>
<evidence type="ECO:0000256" key="6">
    <source>
        <dbReference type="ARBA" id="ARBA00022723"/>
    </source>
</evidence>
<evidence type="ECO:0000256" key="5">
    <source>
        <dbReference type="ARBA" id="ARBA00022670"/>
    </source>
</evidence>
<evidence type="ECO:0000256" key="1">
    <source>
        <dbReference type="ARBA" id="ARBA00001910"/>
    </source>
</evidence>